<dbReference type="Proteomes" id="UP001491310">
    <property type="component" value="Unassembled WGS sequence"/>
</dbReference>
<dbReference type="InterPro" id="IPR013083">
    <property type="entry name" value="Znf_RING/FYVE/PHD"/>
</dbReference>
<dbReference type="Gene3D" id="3.30.40.10">
    <property type="entry name" value="Zinc/RING finger domain, C3HC4 (zinc finger)"/>
    <property type="match status" value="2"/>
</dbReference>
<dbReference type="InterPro" id="IPR000182">
    <property type="entry name" value="GNAT_dom"/>
</dbReference>
<feature type="domain" description="PHD-type" evidence="8">
    <location>
        <begin position="317"/>
        <end position="362"/>
    </location>
</feature>
<evidence type="ECO:0000259" key="8">
    <source>
        <dbReference type="PROSITE" id="PS50016"/>
    </source>
</evidence>
<evidence type="ECO:0000256" key="3">
    <source>
        <dbReference type="ARBA" id="ARBA00022771"/>
    </source>
</evidence>
<dbReference type="PROSITE" id="PS51186">
    <property type="entry name" value="GNAT"/>
    <property type="match status" value="1"/>
</dbReference>
<dbReference type="Pfam" id="PF23209">
    <property type="entry name" value="IDM1_C"/>
    <property type="match status" value="1"/>
</dbReference>
<dbReference type="InterPro" id="IPR032308">
    <property type="entry name" value="TDBD"/>
</dbReference>
<feature type="region of interest" description="Disordered" evidence="7">
    <location>
        <begin position="118"/>
        <end position="150"/>
    </location>
</feature>
<dbReference type="PANTHER" id="PTHR47025:SF2">
    <property type="entry name" value="AUTOIMMUNE REGULATOR"/>
    <property type="match status" value="1"/>
</dbReference>
<accession>A0ABR2YYW4</accession>
<protein>
    <recommendedName>
        <fullName evidence="12">PHD-type domain-containing protein</fullName>
    </recommendedName>
</protein>
<evidence type="ECO:0000256" key="2">
    <source>
        <dbReference type="ARBA" id="ARBA00022723"/>
    </source>
</evidence>
<evidence type="ECO:0000256" key="5">
    <source>
        <dbReference type="ARBA" id="ARBA00023242"/>
    </source>
</evidence>
<evidence type="ECO:0000256" key="7">
    <source>
        <dbReference type="SAM" id="MobiDB-lite"/>
    </source>
</evidence>
<dbReference type="InterPro" id="IPR056511">
    <property type="entry name" value="IDM1_C"/>
</dbReference>
<organism evidence="10 11">
    <name type="scientific">Coccomyxa subellipsoidea</name>
    <dbReference type="NCBI Taxonomy" id="248742"/>
    <lineage>
        <taxon>Eukaryota</taxon>
        <taxon>Viridiplantae</taxon>
        <taxon>Chlorophyta</taxon>
        <taxon>core chlorophytes</taxon>
        <taxon>Trebouxiophyceae</taxon>
        <taxon>Trebouxiophyceae incertae sedis</taxon>
        <taxon>Coccomyxaceae</taxon>
        <taxon>Coccomyxa</taxon>
    </lineage>
</organism>
<dbReference type="InterPro" id="IPR019786">
    <property type="entry name" value="Zinc_finger_PHD-type_CS"/>
</dbReference>
<dbReference type="InterPro" id="IPR001965">
    <property type="entry name" value="Znf_PHD"/>
</dbReference>
<dbReference type="SMART" id="SM00249">
    <property type="entry name" value="PHD"/>
    <property type="match status" value="2"/>
</dbReference>
<dbReference type="CDD" id="cd15567">
    <property type="entry name" value="PHD4_NSD"/>
    <property type="match status" value="1"/>
</dbReference>
<keyword evidence="2" id="KW-0479">Metal-binding</keyword>
<dbReference type="InterPro" id="IPR016181">
    <property type="entry name" value="Acyl_CoA_acyltransferase"/>
</dbReference>
<evidence type="ECO:0000313" key="11">
    <source>
        <dbReference type="Proteomes" id="UP001491310"/>
    </source>
</evidence>
<dbReference type="InterPro" id="IPR019787">
    <property type="entry name" value="Znf_PHD-finger"/>
</dbReference>
<keyword evidence="11" id="KW-1185">Reference proteome</keyword>
<name>A0ABR2YYW4_9CHLO</name>
<proteinExistence type="predicted"/>
<sequence length="840" mass="90127">MSTLRAPFPVIFLVQGKRELKALGGADADLTTGRPLRRLKTRSEPVTACNGLLPDLAEHLMTASQPSPQLESGSVPGRGRRAAAVHAAEAIASQAQHAGDVEGDSADEGEWLEEDEQLPARETGRGSFDPVKSPVIKGPRTARKKNSEHLAGGFANSMLLRQRSSVPLEEVGPAARGSAGPHAMVVVNAGHDEALKAALVEQAAAVRDITGAALDRGITLREVLKGGALRGQPVFFQSRHGDLLLNGSITEEGQIACPCKQCRAKKTPGVSCSEFEEHAGSRERRPGESIYLTRLSISLKEFCALVNDEGRSADRHGSLCGICMDGGDLLCCDGCPTAVHPFCAGLEEVPEGDWFCDACVARGAQLRVRPAASPQKPTKVAKWRQMKPKGPPKEKKHASAGALKKAPHAAAKRVHMAAPALRVVSGARRERNSNKHKRLFLPNEPGGLTDGEPVSYITSQGEELLKGSVRIDASEAGPSGILCACCNTVISCSQFEAHAGRGSRRAPYDNIFTAGGVSLRKLASFMPASEAESPTAHRTALSAVADRRALEPELVTVSGEAALHGGCVLCNVPDFLRGGFGERTMIICDQCEREYHIGCLAEHGRAHLTELPEGDWHCSPECKGIATRMRERVSSVPVPLEGEYSWQILRGKDGTHATTWALKAAQEILTESFDPILDLVTGADLMMAMVYAQELGDWDYTGMYTAVLRRRGKAVCAAVFRVFGRRLAEVPLVATRLGARRQGHARILMNAFEEYFRGLGVASLCLPAAQSTVDTWIHGFGFSGMTPEQLAATCSELRVLIFPGTELLQKPLNPTLAPENPADCCLREDRKQSKAGCLIS</sequence>
<dbReference type="PROSITE" id="PS50016">
    <property type="entry name" value="ZF_PHD_2"/>
    <property type="match status" value="1"/>
</dbReference>
<evidence type="ECO:0008006" key="12">
    <source>
        <dbReference type="Google" id="ProtNLM"/>
    </source>
</evidence>
<dbReference type="Gene3D" id="3.40.630.30">
    <property type="match status" value="1"/>
</dbReference>
<keyword evidence="3 6" id="KW-0863">Zinc-finger</keyword>
<evidence type="ECO:0000256" key="6">
    <source>
        <dbReference type="PROSITE-ProRule" id="PRU00146"/>
    </source>
</evidence>
<dbReference type="Pfam" id="PF16135">
    <property type="entry name" value="TDBD"/>
    <property type="match status" value="2"/>
</dbReference>
<dbReference type="SUPFAM" id="SSF57903">
    <property type="entry name" value="FYVE/PHD zinc finger"/>
    <property type="match status" value="2"/>
</dbReference>
<reference evidence="10 11" key="1">
    <citation type="journal article" date="2024" name="Nat. Commun.">
        <title>Phylogenomics reveals the evolutionary origins of lichenization in chlorophyte algae.</title>
        <authorList>
            <person name="Puginier C."/>
            <person name="Libourel C."/>
            <person name="Otte J."/>
            <person name="Skaloud P."/>
            <person name="Haon M."/>
            <person name="Grisel S."/>
            <person name="Petersen M."/>
            <person name="Berrin J.G."/>
            <person name="Delaux P.M."/>
            <person name="Dal Grande F."/>
            <person name="Keller J."/>
        </authorList>
    </citation>
    <scope>NUCLEOTIDE SEQUENCE [LARGE SCALE GENOMIC DNA]</scope>
    <source>
        <strain evidence="10 11">SAG 216-7</strain>
    </source>
</reference>
<evidence type="ECO:0000256" key="1">
    <source>
        <dbReference type="ARBA" id="ARBA00004123"/>
    </source>
</evidence>
<dbReference type="PANTHER" id="PTHR47025">
    <property type="entry name" value="AUTOIMMUNE REGULATOR"/>
    <property type="match status" value="1"/>
</dbReference>
<gene>
    <name evidence="10" type="ORF">WJX75_008998</name>
</gene>
<dbReference type="Pfam" id="PF00628">
    <property type="entry name" value="PHD"/>
    <property type="match status" value="1"/>
</dbReference>
<dbReference type="InterPro" id="IPR011011">
    <property type="entry name" value="Znf_FYVE_PHD"/>
</dbReference>
<comment type="caution">
    <text evidence="10">The sequence shown here is derived from an EMBL/GenBank/DDBJ whole genome shotgun (WGS) entry which is preliminary data.</text>
</comment>
<keyword evidence="5" id="KW-0539">Nucleus</keyword>
<feature type="region of interest" description="Disordered" evidence="7">
    <location>
        <begin position="370"/>
        <end position="408"/>
    </location>
</feature>
<dbReference type="CDD" id="cd04301">
    <property type="entry name" value="NAT_SF"/>
    <property type="match status" value="1"/>
</dbReference>
<comment type="subcellular location">
    <subcellularLocation>
        <location evidence="1">Nucleus</location>
    </subcellularLocation>
</comment>
<keyword evidence="4" id="KW-0862">Zinc</keyword>
<dbReference type="EMBL" id="JALJOT010000003">
    <property type="protein sequence ID" value="KAK9916940.1"/>
    <property type="molecule type" value="Genomic_DNA"/>
</dbReference>
<evidence type="ECO:0000259" key="9">
    <source>
        <dbReference type="PROSITE" id="PS51186"/>
    </source>
</evidence>
<evidence type="ECO:0000313" key="10">
    <source>
        <dbReference type="EMBL" id="KAK9916940.1"/>
    </source>
</evidence>
<dbReference type="SUPFAM" id="SSF55729">
    <property type="entry name" value="Acyl-CoA N-acyltransferases (Nat)"/>
    <property type="match status" value="1"/>
</dbReference>
<feature type="domain" description="N-acetyltransferase" evidence="9">
    <location>
        <begin position="663"/>
        <end position="813"/>
    </location>
</feature>
<evidence type="ECO:0000256" key="4">
    <source>
        <dbReference type="ARBA" id="ARBA00022833"/>
    </source>
</evidence>
<dbReference type="PROSITE" id="PS01359">
    <property type="entry name" value="ZF_PHD_1"/>
    <property type="match status" value="1"/>
</dbReference>